<name>A0A3E0DP63_9BACT</name>
<sequence length="379" mass="41504">MKADAITEHARYSRVRVPEQGQETNHLLNRTANRLPIQAKLTVGAVEDTLEQEADAMADKVMRMPHQTFVQRKCANCEAEKKVQKKASVNGIASTLQSGTGSAVNQSTADAITSSAGGGNRMDAETNSFMSKRFGNDFSEVKIHADTESVNMNRDLNARAFTVGRDIYFNEGEYQPTSAQGRKLLAHELTHTIQQGQGTVGQVQRTPAATLAAQRRTIISNARARAFHRVNVAYLNINGTSPHFNQSEEMARVQGLIAPDIVNFEQIVEIVGSMMTKLSSDSNIEIGPEISQCTGEMGWEAYVTGNRLPIHLCNRFFTQSPEQQTRTLIHEAAHAAGIGEASGESYFILFDCGASTADNWLVADAWARYIHCVSGQTPD</sequence>
<keyword evidence="3" id="KW-1185">Reference proteome</keyword>
<feature type="domain" description="eCIS core" evidence="1">
    <location>
        <begin position="122"/>
        <end position="198"/>
    </location>
</feature>
<dbReference type="EMBL" id="QUNF01000016">
    <property type="protein sequence ID" value="REG83999.1"/>
    <property type="molecule type" value="Genomic_DNA"/>
</dbReference>
<evidence type="ECO:0000313" key="2">
    <source>
        <dbReference type="EMBL" id="REG83999.1"/>
    </source>
</evidence>
<dbReference type="InterPro" id="IPR024079">
    <property type="entry name" value="MetalloPept_cat_dom_sf"/>
</dbReference>
<dbReference type="AlphaFoldDB" id="A0A3E0DP63"/>
<accession>A0A3E0DP63</accession>
<comment type="caution">
    <text evidence="2">The sequence shown here is derived from an EMBL/GenBank/DDBJ whole genome shotgun (WGS) entry which is preliminary data.</text>
</comment>
<gene>
    <name evidence="2" type="ORF">C8N25_11654</name>
</gene>
<dbReference type="SUPFAM" id="SSF55486">
    <property type="entry name" value="Metalloproteases ('zincins'), catalytic domain"/>
    <property type="match status" value="1"/>
</dbReference>
<dbReference type="Proteomes" id="UP000256405">
    <property type="component" value="Unassembled WGS sequence"/>
</dbReference>
<dbReference type="RefSeq" id="WP_086541700.1">
    <property type="nucleotide sequence ID" value="NZ_MSSW01000031.1"/>
</dbReference>
<proteinExistence type="predicted"/>
<protein>
    <submittedName>
        <fullName evidence="2">Uncharacterized protein DUF4157</fullName>
    </submittedName>
</protein>
<dbReference type="InterPro" id="IPR025295">
    <property type="entry name" value="eCIS_core_dom"/>
</dbReference>
<dbReference type="OrthoDB" id="4317910at2"/>
<dbReference type="GO" id="GO:0008237">
    <property type="term" value="F:metallopeptidase activity"/>
    <property type="evidence" value="ECO:0007669"/>
    <property type="project" value="InterPro"/>
</dbReference>
<reference evidence="2 3" key="1">
    <citation type="submission" date="2018-08" db="EMBL/GenBank/DDBJ databases">
        <title>Genomic Encyclopedia of Archaeal and Bacterial Type Strains, Phase II (KMG-II): from individual species to whole genera.</title>
        <authorList>
            <person name="Goeker M."/>
        </authorList>
    </citation>
    <scope>NUCLEOTIDE SEQUENCE [LARGE SCALE GENOMIC DNA]</scope>
    <source>
        <strain evidence="2 3">DSM 15986</strain>
    </source>
</reference>
<organism evidence="2 3">
    <name type="scientific">Algoriphagus antarcticus</name>
    <dbReference type="NCBI Taxonomy" id="238540"/>
    <lineage>
        <taxon>Bacteria</taxon>
        <taxon>Pseudomonadati</taxon>
        <taxon>Bacteroidota</taxon>
        <taxon>Cytophagia</taxon>
        <taxon>Cytophagales</taxon>
        <taxon>Cyclobacteriaceae</taxon>
        <taxon>Algoriphagus</taxon>
    </lineage>
</organism>
<dbReference type="Gene3D" id="3.40.390.10">
    <property type="entry name" value="Collagenase (Catalytic Domain)"/>
    <property type="match status" value="1"/>
</dbReference>
<evidence type="ECO:0000313" key="3">
    <source>
        <dbReference type="Proteomes" id="UP000256405"/>
    </source>
</evidence>
<evidence type="ECO:0000259" key="1">
    <source>
        <dbReference type="Pfam" id="PF13699"/>
    </source>
</evidence>
<dbReference type="Pfam" id="PF13699">
    <property type="entry name" value="eCIS_core"/>
    <property type="match status" value="1"/>
</dbReference>